<dbReference type="GO" id="GO:0005975">
    <property type="term" value="P:carbohydrate metabolic process"/>
    <property type="evidence" value="ECO:0007669"/>
    <property type="project" value="InterPro"/>
</dbReference>
<evidence type="ECO:0000256" key="1">
    <source>
        <dbReference type="SAM" id="MobiDB-lite"/>
    </source>
</evidence>
<dbReference type="GeneTree" id="ENSGT00530000063186"/>
<dbReference type="AlphaFoldDB" id="A0A6I8N431"/>
<dbReference type="InterPro" id="IPR012341">
    <property type="entry name" value="6hp_glycosidase-like_sf"/>
</dbReference>
<proteinExistence type="predicted"/>
<reference evidence="2" key="3">
    <citation type="submission" date="2025-09" db="UniProtKB">
        <authorList>
            <consortium name="Ensembl"/>
        </authorList>
    </citation>
    <scope>IDENTIFICATION</scope>
    <source>
        <strain evidence="2">Glennie</strain>
    </source>
</reference>
<dbReference type="Ensembl" id="ENSOANT00000072589.1">
    <property type="protein sequence ID" value="ENSOANP00000035723.1"/>
    <property type="gene ID" value="ENSOANG00000011057.4"/>
</dbReference>
<keyword evidence="3" id="KW-1185">Reference proteome</keyword>
<reference evidence="2" key="2">
    <citation type="submission" date="2025-08" db="UniProtKB">
        <authorList>
            <consortium name="Ensembl"/>
        </authorList>
    </citation>
    <scope>IDENTIFICATION</scope>
    <source>
        <strain evidence="2">Glennie</strain>
    </source>
</reference>
<feature type="region of interest" description="Disordered" evidence="1">
    <location>
        <begin position="18"/>
        <end position="79"/>
    </location>
</feature>
<dbReference type="Bgee" id="ENSOANG00000011057">
    <property type="expression patterns" value="Expressed in cerebellum and 7 other cell types or tissues"/>
</dbReference>
<dbReference type="Proteomes" id="UP000002279">
    <property type="component" value="Chromosome 7"/>
</dbReference>
<organism evidence="2 3">
    <name type="scientific">Ornithorhynchus anatinus</name>
    <name type="common">Duckbill platypus</name>
    <dbReference type="NCBI Taxonomy" id="9258"/>
    <lineage>
        <taxon>Eukaryota</taxon>
        <taxon>Metazoa</taxon>
        <taxon>Chordata</taxon>
        <taxon>Craniata</taxon>
        <taxon>Vertebrata</taxon>
        <taxon>Euteleostomi</taxon>
        <taxon>Mammalia</taxon>
        <taxon>Monotremata</taxon>
        <taxon>Ornithorhynchidae</taxon>
        <taxon>Ornithorhynchus</taxon>
    </lineage>
</organism>
<accession>A0A6I8N431</accession>
<sequence length="167" mass="17783">GGAVASLLRTLPIQCSGAERPSRRWGRTIGPQRGRRLDRGRCGGGGVSRPAGGRAGGRARAPIGPGAAPEVPVPRGTAVPGRLRGLRGLRGVMAQRALPNPYADYNKSLAAAFFDAAGRLTPEFSQRLNNKIRDLLQQMERGLKSADPRDCTVYTGWAANRRKSDGE</sequence>
<dbReference type="Gene3D" id="1.50.10.10">
    <property type="match status" value="1"/>
</dbReference>
<protein>
    <submittedName>
        <fullName evidence="2">LanC like glutathione S-transferase 1</fullName>
    </submittedName>
</protein>
<feature type="compositionally biased region" description="Low complexity" evidence="1">
    <location>
        <begin position="48"/>
        <end position="69"/>
    </location>
</feature>
<evidence type="ECO:0000313" key="3">
    <source>
        <dbReference type="Proteomes" id="UP000002279"/>
    </source>
</evidence>
<name>A0A6I8N431_ORNAN</name>
<gene>
    <name evidence="2" type="primary">LANCL1</name>
</gene>
<reference evidence="2 3" key="1">
    <citation type="journal article" date="2008" name="Nature">
        <title>Genome analysis of the platypus reveals unique signatures of evolution.</title>
        <authorList>
            <person name="Warren W.C."/>
            <person name="Hillier L.W."/>
            <person name="Marshall Graves J.A."/>
            <person name="Birney E."/>
            <person name="Ponting C.P."/>
            <person name="Grutzner F."/>
            <person name="Belov K."/>
            <person name="Miller W."/>
            <person name="Clarke L."/>
            <person name="Chinwalla A.T."/>
            <person name="Yang S.P."/>
            <person name="Heger A."/>
            <person name="Locke D.P."/>
            <person name="Miethke P."/>
            <person name="Waters P.D."/>
            <person name="Veyrunes F."/>
            <person name="Fulton L."/>
            <person name="Fulton B."/>
            <person name="Graves T."/>
            <person name="Wallis J."/>
            <person name="Puente X.S."/>
            <person name="Lopez-Otin C."/>
            <person name="Ordonez G.R."/>
            <person name="Eichler E.E."/>
            <person name="Chen L."/>
            <person name="Cheng Z."/>
            <person name="Deakin J.E."/>
            <person name="Alsop A."/>
            <person name="Thompson K."/>
            <person name="Kirby P."/>
            <person name="Papenfuss A.T."/>
            <person name="Wakefield M.J."/>
            <person name="Olender T."/>
            <person name="Lancet D."/>
            <person name="Huttley G.A."/>
            <person name="Smit A.F."/>
            <person name="Pask A."/>
            <person name="Temple-Smith P."/>
            <person name="Batzer M.A."/>
            <person name="Walker J.A."/>
            <person name="Konkel M.K."/>
            <person name="Harris R.S."/>
            <person name="Whittington C.M."/>
            <person name="Wong E.S."/>
            <person name="Gemmell N.J."/>
            <person name="Buschiazzo E."/>
            <person name="Vargas Jentzsch I.M."/>
            <person name="Merkel A."/>
            <person name="Schmitz J."/>
            <person name="Zemann A."/>
            <person name="Churakov G."/>
            <person name="Kriegs J.O."/>
            <person name="Brosius J."/>
            <person name="Murchison E.P."/>
            <person name="Sachidanandam R."/>
            <person name="Smith C."/>
            <person name="Hannon G.J."/>
            <person name="Tsend-Ayush E."/>
            <person name="McMillan D."/>
            <person name="Attenborough R."/>
            <person name="Rens W."/>
            <person name="Ferguson-Smith M."/>
            <person name="Lefevre C.M."/>
            <person name="Sharp J.A."/>
            <person name="Nicholas K.R."/>
            <person name="Ray D.A."/>
            <person name="Kube M."/>
            <person name="Reinhardt R."/>
            <person name="Pringle T.H."/>
            <person name="Taylor J."/>
            <person name="Jones R.C."/>
            <person name="Nixon B."/>
            <person name="Dacheux J.L."/>
            <person name="Niwa H."/>
            <person name="Sekita Y."/>
            <person name="Huang X."/>
            <person name="Stark A."/>
            <person name="Kheradpour P."/>
            <person name="Kellis M."/>
            <person name="Flicek P."/>
            <person name="Chen Y."/>
            <person name="Webber C."/>
            <person name="Hardison R."/>
            <person name="Nelson J."/>
            <person name="Hallsworth-Pepin K."/>
            <person name="Delehaunty K."/>
            <person name="Markovic C."/>
            <person name="Minx P."/>
            <person name="Feng Y."/>
            <person name="Kremitzki C."/>
            <person name="Mitreva M."/>
            <person name="Glasscock J."/>
            <person name="Wylie T."/>
            <person name="Wohldmann P."/>
            <person name="Thiru P."/>
            <person name="Nhan M.N."/>
            <person name="Pohl C.S."/>
            <person name="Smith S.M."/>
            <person name="Hou S."/>
            <person name="Nefedov M."/>
            <person name="de Jong P.J."/>
            <person name="Renfree M.B."/>
            <person name="Mardis E.R."/>
            <person name="Wilson R.K."/>
        </authorList>
    </citation>
    <scope>NUCLEOTIDE SEQUENCE [LARGE SCALE GENOMIC DNA]</scope>
    <source>
        <strain evidence="2 3">Glennie</strain>
    </source>
</reference>
<evidence type="ECO:0000313" key="2">
    <source>
        <dbReference type="Ensembl" id="ENSOANP00000035723.1"/>
    </source>
</evidence>